<dbReference type="GO" id="GO:0005789">
    <property type="term" value="C:endoplasmic reticulum membrane"/>
    <property type="evidence" value="ECO:0007669"/>
    <property type="project" value="TreeGrafter"/>
</dbReference>
<dbReference type="Gene3D" id="3.30.530.20">
    <property type="match status" value="1"/>
</dbReference>
<dbReference type="GO" id="GO:0005765">
    <property type="term" value="C:lysosomal membrane"/>
    <property type="evidence" value="ECO:0007669"/>
    <property type="project" value="TreeGrafter"/>
</dbReference>
<evidence type="ECO:0000259" key="1">
    <source>
        <dbReference type="PROSITE" id="PS50848"/>
    </source>
</evidence>
<dbReference type="InterPro" id="IPR000799">
    <property type="entry name" value="StAR-like"/>
</dbReference>
<dbReference type="SMART" id="SM00234">
    <property type="entry name" value="START"/>
    <property type="match status" value="1"/>
</dbReference>
<dbReference type="GO" id="GO:0030301">
    <property type="term" value="P:cholesterol transport"/>
    <property type="evidence" value="ECO:0007669"/>
    <property type="project" value="TreeGrafter"/>
</dbReference>
<name>A0A7R9A4R4_9CRUS</name>
<gene>
    <name evidence="2" type="ORF">DSTB1V02_LOCUS2739</name>
</gene>
<dbReference type="GO" id="GO:0031902">
    <property type="term" value="C:late endosome membrane"/>
    <property type="evidence" value="ECO:0007669"/>
    <property type="project" value="TreeGrafter"/>
</dbReference>
<dbReference type="GO" id="GO:0099044">
    <property type="term" value="P:vesicle tethering to endoplasmic reticulum"/>
    <property type="evidence" value="ECO:0007669"/>
    <property type="project" value="TreeGrafter"/>
</dbReference>
<dbReference type="AlphaFoldDB" id="A0A7R9A4R4"/>
<sequence>MGTTTVLKPNATGQASDQRFQGVSPDLVTYVEQGEEIIKTLQENVKLKGWQTMDAFTSEGFLVKKFHDPVTKRTSFLTQAILDIPCEELFDEVWYNGENTPEWNRNVIKFKFVEIIGDHCRVAYQITAPLAGGMIASRDFLNLLCYKIENNTIYSAYASTSWPGYEATNKYVRAEVYPSGFVYSSVPGDPSKTQIQWLYNTDIRMSFLPDYILNNILPLSFKSYIQYMQEHLAGLRRYPKSTPAPVSQAP</sequence>
<dbReference type="EMBL" id="LR899835">
    <property type="protein sequence ID" value="CAD7242794.1"/>
    <property type="molecule type" value="Genomic_DNA"/>
</dbReference>
<dbReference type="PRINTS" id="PR00978">
    <property type="entry name" value="STARPROTEIN"/>
</dbReference>
<dbReference type="OrthoDB" id="74575at2759"/>
<dbReference type="PANTHER" id="PTHR46121:SF1">
    <property type="entry name" value="STARD3 N-TERMINAL-LIKE PROTEIN"/>
    <property type="match status" value="1"/>
</dbReference>
<dbReference type="InterPro" id="IPR002913">
    <property type="entry name" value="START_lipid-bd_dom"/>
</dbReference>
<accession>A0A7R9A4R4</accession>
<dbReference type="Pfam" id="PF01852">
    <property type="entry name" value="START"/>
    <property type="match status" value="1"/>
</dbReference>
<feature type="domain" description="START" evidence="1">
    <location>
        <begin position="48"/>
        <end position="237"/>
    </location>
</feature>
<dbReference type="PANTHER" id="PTHR46121">
    <property type="entry name" value="STEROIDOGENIC ACUTE REGULATORY PROTEIN-LIKE"/>
    <property type="match status" value="1"/>
</dbReference>
<proteinExistence type="predicted"/>
<dbReference type="PROSITE" id="PS50848">
    <property type="entry name" value="START"/>
    <property type="match status" value="1"/>
</dbReference>
<protein>
    <recommendedName>
        <fullName evidence="1">START domain-containing protein</fullName>
    </recommendedName>
</protein>
<dbReference type="GO" id="GO:0015485">
    <property type="term" value="F:cholesterol binding"/>
    <property type="evidence" value="ECO:0007669"/>
    <property type="project" value="TreeGrafter"/>
</dbReference>
<dbReference type="InterPro" id="IPR051869">
    <property type="entry name" value="STARD3"/>
</dbReference>
<evidence type="ECO:0000313" key="2">
    <source>
        <dbReference type="EMBL" id="CAD7242794.1"/>
    </source>
</evidence>
<organism evidence="2">
    <name type="scientific">Darwinula stevensoni</name>
    <dbReference type="NCBI Taxonomy" id="69355"/>
    <lineage>
        <taxon>Eukaryota</taxon>
        <taxon>Metazoa</taxon>
        <taxon>Ecdysozoa</taxon>
        <taxon>Arthropoda</taxon>
        <taxon>Crustacea</taxon>
        <taxon>Oligostraca</taxon>
        <taxon>Ostracoda</taxon>
        <taxon>Podocopa</taxon>
        <taxon>Podocopida</taxon>
        <taxon>Darwinulocopina</taxon>
        <taxon>Darwinuloidea</taxon>
        <taxon>Darwinulidae</taxon>
        <taxon>Darwinula</taxon>
    </lineage>
</organism>
<dbReference type="EMBL" id="CAJPEV010000318">
    <property type="protein sequence ID" value="CAG0883901.1"/>
    <property type="molecule type" value="Genomic_DNA"/>
</dbReference>
<keyword evidence="3" id="KW-1185">Reference proteome</keyword>
<dbReference type="SUPFAM" id="SSF55961">
    <property type="entry name" value="Bet v1-like"/>
    <property type="match status" value="1"/>
</dbReference>
<reference evidence="2" key="1">
    <citation type="submission" date="2020-11" db="EMBL/GenBank/DDBJ databases">
        <authorList>
            <person name="Tran Van P."/>
        </authorList>
    </citation>
    <scope>NUCLEOTIDE SEQUENCE</scope>
</reference>
<evidence type="ECO:0000313" key="3">
    <source>
        <dbReference type="Proteomes" id="UP000677054"/>
    </source>
</evidence>
<dbReference type="InterPro" id="IPR023393">
    <property type="entry name" value="START-like_dom_sf"/>
</dbReference>
<dbReference type="Proteomes" id="UP000677054">
    <property type="component" value="Unassembled WGS sequence"/>
</dbReference>
<dbReference type="GO" id="GO:0140284">
    <property type="term" value="C:endoplasmic reticulum-endosome membrane contact site"/>
    <property type="evidence" value="ECO:0007669"/>
    <property type="project" value="TreeGrafter"/>
</dbReference>